<dbReference type="InterPro" id="IPR016181">
    <property type="entry name" value="Acyl_CoA_acyltransferase"/>
</dbReference>
<dbReference type="PANTHER" id="PTHR43877:SF2">
    <property type="entry name" value="AMINOALKYLPHOSPHONATE N-ACETYLTRANSFERASE-RELATED"/>
    <property type="match status" value="1"/>
</dbReference>
<dbReference type="PROSITE" id="PS51186">
    <property type="entry name" value="GNAT"/>
    <property type="match status" value="1"/>
</dbReference>
<dbReference type="CDD" id="cd04301">
    <property type="entry name" value="NAT_SF"/>
    <property type="match status" value="1"/>
</dbReference>
<keyword evidence="2" id="KW-0012">Acyltransferase</keyword>
<dbReference type="SUPFAM" id="SSF55729">
    <property type="entry name" value="Acyl-CoA N-acyltransferases (Nat)"/>
    <property type="match status" value="1"/>
</dbReference>
<dbReference type="GO" id="GO:0016747">
    <property type="term" value="F:acyltransferase activity, transferring groups other than amino-acyl groups"/>
    <property type="evidence" value="ECO:0007669"/>
    <property type="project" value="InterPro"/>
</dbReference>
<feature type="domain" description="N-acetyltransferase" evidence="3">
    <location>
        <begin position="9"/>
        <end position="177"/>
    </location>
</feature>
<gene>
    <name evidence="4" type="ORF">AVDCRST_MAG56-2668</name>
</gene>
<organism evidence="4">
    <name type="scientific">uncultured Cytophagales bacterium</name>
    <dbReference type="NCBI Taxonomy" id="158755"/>
    <lineage>
        <taxon>Bacteria</taxon>
        <taxon>Pseudomonadati</taxon>
        <taxon>Bacteroidota</taxon>
        <taxon>Sphingobacteriia</taxon>
        <taxon>Sphingobacteriales</taxon>
        <taxon>environmental samples</taxon>
    </lineage>
</organism>
<name>A0A6J4IVU9_9SPHI</name>
<evidence type="ECO:0000256" key="1">
    <source>
        <dbReference type="ARBA" id="ARBA00022679"/>
    </source>
</evidence>
<dbReference type="PANTHER" id="PTHR43877">
    <property type="entry name" value="AMINOALKYLPHOSPHONATE N-ACETYLTRANSFERASE-RELATED-RELATED"/>
    <property type="match status" value="1"/>
</dbReference>
<dbReference type="EMBL" id="CADCTQ010000232">
    <property type="protein sequence ID" value="CAA9263496.1"/>
    <property type="molecule type" value="Genomic_DNA"/>
</dbReference>
<accession>A0A6J4IVU9</accession>
<dbReference type="Gene3D" id="3.40.630.30">
    <property type="match status" value="1"/>
</dbReference>
<evidence type="ECO:0000259" key="3">
    <source>
        <dbReference type="PROSITE" id="PS51186"/>
    </source>
</evidence>
<dbReference type="InterPro" id="IPR050832">
    <property type="entry name" value="Bact_Acetyltransf"/>
</dbReference>
<evidence type="ECO:0000256" key="2">
    <source>
        <dbReference type="ARBA" id="ARBA00023315"/>
    </source>
</evidence>
<proteinExistence type="predicted"/>
<keyword evidence="1" id="KW-0808">Transferase</keyword>
<dbReference type="AlphaFoldDB" id="A0A6J4IVU9"/>
<evidence type="ECO:0000313" key="4">
    <source>
        <dbReference type="EMBL" id="CAA9263496.1"/>
    </source>
</evidence>
<reference evidence="4" key="1">
    <citation type="submission" date="2020-02" db="EMBL/GenBank/DDBJ databases">
        <authorList>
            <person name="Meier V. D."/>
        </authorList>
    </citation>
    <scope>NUCLEOTIDE SEQUENCE</scope>
    <source>
        <strain evidence="4">AVDCRST_MAG56</strain>
    </source>
</reference>
<protein>
    <recommendedName>
        <fullName evidence="3">N-acetyltransferase domain-containing protein</fullName>
    </recommendedName>
</protein>
<sequence>MESMNAEAITFRVAVPEDAGWLAGLSARSFREAYQAVWEEPGLSDYINRAFTPDQVHAELADPNSTFILLIRNDEPAGYAKLRRGHNPPDLDATTAVQIQRLYLLAAYYGRGLGDHLMGHCLREAGREGFATVWLAVWPENTRAVKFYQRWGFAVAGSYPFYHGNEVAQDWLMKKDL</sequence>
<dbReference type="Pfam" id="PF00583">
    <property type="entry name" value="Acetyltransf_1"/>
    <property type="match status" value="1"/>
</dbReference>
<dbReference type="InterPro" id="IPR000182">
    <property type="entry name" value="GNAT_dom"/>
</dbReference>